<evidence type="ECO:0008006" key="3">
    <source>
        <dbReference type="Google" id="ProtNLM"/>
    </source>
</evidence>
<comment type="caution">
    <text evidence="1">The sequence shown here is derived from an EMBL/GenBank/DDBJ whole genome shotgun (WGS) entry which is preliminary data.</text>
</comment>
<evidence type="ECO:0000313" key="1">
    <source>
        <dbReference type="EMBL" id="KAG8535827.1"/>
    </source>
</evidence>
<gene>
    <name evidence="1" type="ORF">GDO81_027684</name>
</gene>
<keyword evidence="2" id="KW-1185">Reference proteome</keyword>
<proteinExistence type="predicted"/>
<organism evidence="1 2">
    <name type="scientific">Engystomops pustulosus</name>
    <name type="common">Tungara frog</name>
    <name type="synonym">Physalaemus pustulosus</name>
    <dbReference type="NCBI Taxonomy" id="76066"/>
    <lineage>
        <taxon>Eukaryota</taxon>
        <taxon>Metazoa</taxon>
        <taxon>Chordata</taxon>
        <taxon>Craniata</taxon>
        <taxon>Vertebrata</taxon>
        <taxon>Euteleostomi</taxon>
        <taxon>Amphibia</taxon>
        <taxon>Batrachia</taxon>
        <taxon>Anura</taxon>
        <taxon>Neobatrachia</taxon>
        <taxon>Hyloidea</taxon>
        <taxon>Leptodactylidae</taxon>
        <taxon>Leiuperinae</taxon>
        <taxon>Engystomops</taxon>
    </lineage>
</organism>
<dbReference type="EMBL" id="WNYA01056317">
    <property type="protein sequence ID" value="KAG8535827.1"/>
    <property type="molecule type" value="Genomic_DNA"/>
</dbReference>
<dbReference type="AlphaFoldDB" id="A0AAV6YF47"/>
<accession>A0AAV6YF47</accession>
<reference evidence="1" key="1">
    <citation type="thesis" date="2020" institute="ProQuest LLC" country="789 East Eisenhower Parkway, Ann Arbor, MI, USA">
        <title>Comparative Genomics and Chromosome Evolution.</title>
        <authorList>
            <person name="Mudd A.B."/>
        </authorList>
    </citation>
    <scope>NUCLEOTIDE SEQUENCE</scope>
    <source>
        <strain evidence="1">237g6f4</strain>
        <tissue evidence="1">Blood</tissue>
    </source>
</reference>
<sequence>MRHRRSIVCAGWQSAWPPLCWLLQLKEYRRGAAGSRAVHQEPRCASGAVPSIGALEREYESLFFLLICV</sequence>
<protein>
    <recommendedName>
        <fullName evidence="3">Secreted protein</fullName>
    </recommendedName>
</protein>
<dbReference type="Proteomes" id="UP000824782">
    <property type="component" value="Unassembled WGS sequence"/>
</dbReference>
<name>A0AAV6YF47_ENGPU</name>
<evidence type="ECO:0000313" key="2">
    <source>
        <dbReference type="Proteomes" id="UP000824782"/>
    </source>
</evidence>